<dbReference type="Proteomes" id="UP000003561">
    <property type="component" value="Unassembled WGS sequence"/>
</dbReference>
<dbReference type="EMBL" id="ACFY01000091">
    <property type="protein sequence ID" value="EEG93918.1"/>
    <property type="molecule type" value="Genomic_DNA"/>
</dbReference>
<protein>
    <recommendedName>
        <fullName evidence="3">Fe-S metabolism protein, SufE family</fullName>
    </recommendedName>
</protein>
<evidence type="ECO:0008006" key="3">
    <source>
        <dbReference type="Google" id="ProtNLM"/>
    </source>
</evidence>
<reference evidence="1 2" key="1">
    <citation type="submission" date="2009-02" db="EMBL/GenBank/DDBJ databases">
        <authorList>
            <person name="Fulton L."/>
            <person name="Clifton S."/>
            <person name="Fulton B."/>
            <person name="Xu J."/>
            <person name="Minx P."/>
            <person name="Pepin K.H."/>
            <person name="Johnson M."/>
            <person name="Bhonagiri V."/>
            <person name="Nash W.E."/>
            <person name="Mardis E.R."/>
            <person name="Wilson R.K."/>
        </authorList>
    </citation>
    <scope>NUCLEOTIDE SEQUENCE [LARGE SCALE GENOMIC DNA]</scope>
    <source>
        <strain evidence="1 2">DSM 16841</strain>
    </source>
</reference>
<organism evidence="1 2">
    <name type="scientific">Roseburia inulinivorans DSM 16841</name>
    <dbReference type="NCBI Taxonomy" id="622312"/>
    <lineage>
        <taxon>Bacteria</taxon>
        <taxon>Bacillati</taxon>
        <taxon>Bacillota</taxon>
        <taxon>Clostridia</taxon>
        <taxon>Lachnospirales</taxon>
        <taxon>Lachnospiraceae</taxon>
        <taxon>Roseburia</taxon>
    </lineage>
</organism>
<gene>
    <name evidence="1" type="ORF">ROSEINA2194_02323</name>
</gene>
<reference evidence="1 2" key="2">
    <citation type="submission" date="2009-03" db="EMBL/GenBank/DDBJ databases">
        <title>Draft genome sequence of Roseburia inulinivorans (DSM 16841).</title>
        <authorList>
            <person name="Sudarsanam P."/>
            <person name="Ley R."/>
            <person name="Guruge J."/>
            <person name="Turnbaugh P.J."/>
            <person name="Mahowald M."/>
            <person name="Liep D."/>
            <person name="Gordon J."/>
        </authorList>
    </citation>
    <scope>NUCLEOTIDE SEQUENCE [LARGE SCALE GENOMIC DNA]</scope>
    <source>
        <strain evidence="1 2">DSM 16841</strain>
    </source>
</reference>
<dbReference type="AlphaFoldDB" id="C0FUA2"/>
<comment type="caution">
    <text evidence="1">The sequence shown here is derived from an EMBL/GenBank/DDBJ whole genome shotgun (WGS) entry which is preliminary data.</text>
</comment>
<name>C0FUA2_9FIRM</name>
<proteinExistence type="predicted"/>
<evidence type="ECO:0000313" key="2">
    <source>
        <dbReference type="Proteomes" id="UP000003561"/>
    </source>
</evidence>
<accession>C0FUA2</accession>
<sequence>MSQINQGGKQMKLDDTVMVQFFGELIESYRQQIMDQEEARELSKKEKKFLADLRKELELSNPQAYRMVTELFGCMLDISQIKQEQLYIQGIKDGIRIRKLVKEIEEGEEC</sequence>
<evidence type="ECO:0000313" key="1">
    <source>
        <dbReference type="EMBL" id="EEG93918.1"/>
    </source>
</evidence>